<dbReference type="Pfam" id="PF22352">
    <property type="entry name" value="K319L-like_PKD"/>
    <property type="match status" value="1"/>
</dbReference>
<keyword evidence="1" id="KW-0812">Transmembrane</keyword>
<proteinExistence type="predicted"/>
<dbReference type="InterPro" id="IPR013783">
    <property type="entry name" value="Ig-like_fold"/>
</dbReference>
<keyword evidence="1" id="KW-0472">Membrane</keyword>
<comment type="caution">
    <text evidence="2">The sequence shown here is derived from an EMBL/GenBank/DDBJ whole genome shotgun (WGS) entry which is preliminary data.</text>
</comment>
<dbReference type="EMBL" id="JASNQZ010000012">
    <property type="protein sequence ID" value="KAL0949901.1"/>
    <property type="molecule type" value="Genomic_DNA"/>
</dbReference>
<evidence type="ECO:0000313" key="3">
    <source>
        <dbReference type="Proteomes" id="UP001556367"/>
    </source>
</evidence>
<evidence type="ECO:0000313" key="2">
    <source>
        <dbReference type="EMBL" id="KAL0949901.1"/>
    </source>
</evidence>
<feature type="transmembrane region" description="Helical" evidence="1">
    <location>
        <begin position="6"/>
        <end position="28"/>
    </location>
</feature>
<accession>A0ABR3J380</accession>
<dbReference type="Gene3D" id="2.60.40.10">
    <property type="entry name" value="Immunoglobulins"/>
    <property type="match status" value="1"/>
</dbReference>
<protein>
    <submittedName>
        <fullName evidence="2">Uncharacterized protein</fullName>
    </submittedName>
</protein>
<dbReference type="Proteomes" id="UP001556367">
    <property type="component" value="Unassembled WGS sequence"/>
</dbReference>
<organism evidence="2 3">
    <name type="scientific">Hohenbuehelia grisea</name>
    <dbReference type="NCBI Taxonomy" id="104357"/>
    <lineage>
        <taxon>Eukaryota</taxon>
        <taxon>Fungi</taxon>
        <taxon>Dikarya</taxon>
        <taxon>Basidiomycota</taxon>
        <taxon>Agaricomycotina</taxon>
        <taxon>Agaricomycetes</taxon>
        <taxon>Agaricomycetidae</taxon>
        <taxon>Agaricales</taxon>
        <taxon>Pleurotineae</taxon>
        <taxon>Pleurotaceae</taxon>
        <taxon>Hohenbuehelia</taxon>
    </lineage>
</organism>
<reference evidence="3" key="1">
    <citation type="submission" date="2024-06" db="EMBL/GenBank/DDBJ databases">
        <title>Multi-omics analyses provide insights into the biosynthesis of the anticancer antibiotic pleurotin in Hohenbuehelia grisea.</title>
        <authorList>
            <person name="Weaver J.A."/>
            <person name="Alberti F."/>
        </authorList>
    </citation>
    <scope>NUCLEOTIDE SEQUENCE [LARGE SCALE GENOMIC DNA]</scope>
    <source>
        <strain evidence="3">T-177</strain>
    </source>
</reference>
<name>A0ABR3J380_9AGAR</name>
<gene>
    <name evidence="2" type="ORF">HGRIS_009930</name>
</gene>
<keyword evidence="3" id="KW-1185">Reference proteome</keyword>
<keyword evidence="1" id="KW-1133">Transmembrane helix</keyword>
<evidence type="ECO:0000256" key="1">
    <source>
        <dbReference type="SAM" id="Phobius"/>
    </source>
</evidence>
<feature type="transmembrane region" description="Helical" evidence="1">
    <location>
        <begin position="40"/>
        <end position="62"/>
    </location>
</feature>
<sequence length="685" mass="72808">MARCTYMSWFVVTLLILSMAIPGCRLAYINGLQVGHSFSVLAMNFSLFFPHLLALLSIAFAVSVPYDPSPFAASGYIQGATLNNASDILSGGTLTFNDITVIIPRNLLVNTPSLTAVAWSELFLPDGSTNLPLWPEVAWEASIFSNYINGRYIAGVVYIFQELGNLNEGFITHIDYGKGEMRVGGSIGDTNSGVRVVINDPVGRFGKVHGDWPLWTADTDNPSIIASTGFPVCVPRVDPASEDDPLCPKKNRPLDGNGKPSTAFTFSAPPVPEGAPDPNLFVPLTIGDFIIYSGILVPDGNDQIIAAYSIEANLGLYTAHGTVPSYLRIETLQAGINGNPAGEIAETRVEGYTTDETATIEIFTIDVDPCTGEESERSWGTAIPRAADRRGQWEFRSTDPSLSPYSREVGVRIARGTVATPNGVMAGRYISPYPPDGFIWPELILFGDPQIPHEFNLLPFLAQGSGPWLGGIPGQPQAQTGPIVKQLDPWPGLNPAPAVVNCATIDPLAPIANAGMDLVVLTSSTVTLAGSTRNNLSTSDLDFAWSQLSGPPVQLSSAASAMTNFTAPSVASLTTLMFKFTVSNTHGNSSDTVMITVNPSQIDHITFQEVSWQSGKGSGTLIVRASTDSDSAQLFMTATNPDIATIPMMPQGGGIFQVLVTVKPAPTQVTVTSSLGGFASTVVSK</sequence>